<dbReference type="Pfam" id="PF02518">
    <property type="entry name" value="HATPase_c"/>
    <property type="match status" value="1"/>
</dbReference>
<dbReference type="CDD" id="cd00082">
    <property type="entry name" value="HisKA"/>
    <property type="match status" value="1"/>
</dbReference>
<dbReference type="Proteomes" id="UP000599312">
    <property type="component" value="Unassembled WGS sequence"/>
</dbReference>
<dbReference type="PROSITE" id="PS50109">
    <property type="entry name" value="HIS_KIN"/>
    <property type="match status" value="1"/>
</dbReference>
<dbReference type="PANTHER" id="PTHR43547:SF2">
    <property type="entry name" value="HYBRID SIGNAL TRANSDUCTION HISTIDINE KINASE C"/>
    <property type="match status" value="1"/>
</dbReference>
<dbReference type="Gene3D" id="3.30.565.10">
    <property type="entry name" value="Histidine kinase-like ATPase, C-terminal domain"/>
    <property type="match status" value="1"/>
</dbReference>
<dbReference type="RefSeq" id="WP_196272392.1">
    <property type="nucleotide sequence ID" value="NZ_JADQDO010000006.1"/>
</dbReference>
<evidence type="ECO:0000259" key="4">
    <source>
        <dbReference type="PROSITE" id="PS50109"/>
    </source>
</evidence>
<keyword evidence="3" id="KW-0597">Phosphoprotein</keyword>
<gene>
    <name evidence="5" type="ORF">I2H38_13565</name>
</gene>
<evidence type="ECO:0000256" key="3">
    <source>
        <dbReference type="ARBA" id="ARBA00022553"/>
    </source>
</evidence>
<evidence type="ECO:0000256" key="2">
    <source>
        <dbReference type="ARBA" id="ARBA00012438"/>
    </source>
</evidence>
<dbReference type="GO" id="GO:0000155">
    <property type="term" value="F:phosphorelay sensor kinase activity"/>
    <property type="evidence" value="ECO:0007669"/>
    <property type="project" value="InterPro"/>
</dbReference>
<dbReference type="SMART" id="SM00388">
    <property type="entry name" value="HisKA"/>
    <property type="match status" value="1"/>
</dbReference>
<dbReference type="EC" id="2.7.13.3" evidence="2"/>
<dbReference type="InterPro" id="IPR003594">
    <property type="entry name" value="HATPase_dom"/>
</dbReference>
<reference evidence="5" key="1">
    <citation type="submission" date="2020-11" db="EMBL/GenBank/DDBJ databases">
        <authorList>
            <person name="Kim M.K."/>
        </authorList>
    </citation>
    <scope>NUCLEOTIDE SEQUENCE</scope>
    <source>
        <strain evidence="5">BT350</strain>
    </source>
</reference>
<dbReference type="InterPro" id="IPR003661">
    <property type="entry name" value="HisK_dim/P_dom"/>
</dbReference>
<dbReference type="AlphaFoldDB" id="A0A931BQY2"/>
<dbReference type="InterPro" id="IPR036097">
    <property type="entry name" value="HisK_dim/P_sf"/>
</dbReference>
<keyword evidence="5" id="KW-0808">Transferase</keyword>
<accession>A0A931BQY2</accession>
<dbReference type="SUPFAM" id="SSF47384">
    <property type="entry name" value="Homodimeric domain of signal transducing histidine kinase"/>
    <property type="match status" value="1"/>
</dbReference>
<dbReference type="PRINTS" id="PR00344">
    <property type="entry name" value="BCTRLSENSOR"/>
</dbReference>
<proteinExistence type="predicted"/>
<organism evidence="5 6">
    <name type="scientific">Microvirga alba</name>
    <dbReference type="NCBI Taxonomy" id="2791025"/>
    <lineage>
        <taxon>Bacteria</taxon>
        <taxon>Pseudomonadati</taxon>
        <taxon>Pseudomonadota</taxon>
        <taxon>Alphaproteobacteria</taxon>
        <taxon>Hyphomicrobiales</taxon>
        <taxon>Methylobacteriaceae</taxon>
        <taxon>Microvirga</taxon>
    </lineage>
</organism>
<name>A0A931BQY2_9HYPH</name>
<dbReference type="Gene3D" id="1.10.287.130">
    <property type="match status" value="1"/>
</dbReference>
<dbReference type="PANTHER" id="PTHR43547">
    <property type="entry name" value="TWO-COMPONENT HISTIDINE KINASE"/>
    <property type="match status" value="1"/>
</dbReference>
<dbReference type="SMART" id="SM00387">
    <property type="entry name" value="HATPase_c"/>
    <property type="match status" value="1"/>
</dbReference>
<evidence type="ECO:0000313" key="6">
    <source>
        <dbReference type="Proteomes" id="UP000599312"/>
    </source>
</evidence>
<dbReference type="InterPro" id="IPR004358">
    <property type="entry name" value="Sig_transdc_His_kin-like_C"/>
</dbReference>
<dbReference type="CDD" id="cd00075">
    <property type="entry name" value="HATPase"/>
    <property type="match status" value="1"/>
</dbReference>
<evidence type="ECO:0000313" key="5">
    <source>
        <dbReference type="EMBL" id="MBF9234403.1"/>
    </source>
</evidence>
<comment type="catalytic activity">
    <reaction evidence="1">
        <text>ATP + protein L-histidine = ADP + protein N-phospho-L-histidine.</text>
        <dbReference type="EC" id="2.7.13.3"/>
    </reaction>
</comment>
<feature type="domain" description="Histidine kinase" evidence="4">
    <location>
        <begin position="6"/>
        <end position="220"/>
    </location>
</feature>
<protein>
    <recommendedName>
        <fullName evidence="2">histidine kinase</fullName>
        <ecNumber evidence="2">2.7.13.3</ecNumber>
    </recommendedName>
</protein>
<evidence type="ECO:0000256" key="1">
    <source>
        <dbReference type="ARBA" id="ARBA00000085"/>
    </source>
</evidence>
<dbReference type="InterPro" id="IPR005467">
    <property type="entry name" value="His_kinase_dom"/>
</dbReference>
<dbReference type="Pfam" id="PF00512">
    <property type="entry name" value="HisKA"/>
    <property type="match status" value="1"/>
</dbReference>
<keyword evidence="6" id="KW-1185">Reference proteome</keyword>
<dbReference type="EMBL" id="JADQDO010000006">
    <property type="protein sequence ID" value="MBF9234403.1"/>
    <property type="molecule type" value="Genomic_DNA"/>
</dbReference>
<dbReference type="SUPFAM" id="SSF55874">
    <property type="entry name" value="ATPase domain of HSP90 chaperone/DNA topoisomerase II/histidine kinase"/>
    <property type="match status" value="1"/>
</dbReference>
<dbReference type="InterPro" id="IPR036890">
    <property type="entry name" value="HATPase_C_sf"/>
</dbReference>
<comment type="caution">
    <text evidence="5">The sequence shown here is derived from an EMBL/GenBank/DDBJ whole genome shotgun (WGS) entry which is preliminary data.</text>
</comment>
<sequence>MNRLALLAHQLTTPLSTISALAQGLFRRTDHLSPDDIRERAEKIWRASQRLQELIDTLMSYTRANAGAIVLEPSRFNLEELLRRVCAEQGRQAPARPFNIEIRAFPSLFVGDPILLEQVFVIVLSNALKYSPADRPIAVAGHANGTEIVITVKDEGIGVGEGDLPYLMQPFFRGQNAKDIPGTGLGLSLAWHILKLHGGRLHVESVQNHGTTVTITLPMT</sequence>
<keyword evidence="5" id="KW-0418">Kinase</keyword>